<dbReference type="GeneID" id="73794996"/>
<dbReference type="PANTHER" id="PTHR45008">
    <property type="entry name" value="PTS SYSTEM GLUCOSE-SPECIFIC EIIA COMPONENT"/>
    <property type="match status" value="1"/>
</dbReference>
<feature type="domain" description="PTS EIIA type-1" evidence="7">
    <location>
        <begin position="30"/>
        <end position="133"/>
    </location>
</feature>
<dbReference type="GO" id="GO:0016301">
    <property type="term" value="F:kinase activity"/>
    <property type="evidence" value="ECO:0007669"/>
    <property type="project" value="UniProtKB-KW"/>
</dbReference>
<protein>
    <submittedName>
        <fullName evidence="8">PTS system IIA component (Glc family)</fullName>
    </submittedName>
</protein>
<dbReference type="EMBL" id="SMBP01000006">
    <property type="protein sequence ID" value="TCU60529.1"/>
    <property type="molecule type" value="Genomic_DNA"/>
</dbReference>
<evidence type="ECO:0000256" key="2">
    <source>
        <dbReference type="ARBA" id="ARBA00022448"/>
    </source>
</evidence>
<dbReference type="NCBIfam" id="TIGR00830">
    <property type="entry name" value="PTBA"/>
    <property type="match status" value="1"/>
</dbReference>
<reference evidence="8 9" key="1">
    <citation type="submission" date="2019-03" db="EMBL/GenBank/DDBJ databases">
        <title>Genomic Encyclopedia of Type Strains, Phase IV (KMG-IV): sequencing the most valuable type-strain genomes for metagenomic binning, comparative biology and taxonomic classification.</title>
        <authorList>
            <person name="Goeker M."/>
        </authorList>
    </citation>
    <scope>NUCLEOTIDE SEQUENCE [LARGE SCALE GENOMIC DNA]</scope>
    <source>
        <strain evidence="8 9">DSM 29481</strain>
    </source>
</reference>
<evidence type="ECO:0000256" key="3">
    <source>
        <dbReference type="ARBA" id="ARBA00022597"/>
    </source>
</evidence>
<accession>A0A4R3TGJ6</accession>
<dbReference type="GO" id="GO:0005737">
    <property type="term" value="C:cytoplasm"/>
    <property type="evidence" value="ECO:0007669"/>
    <property type="project" value="UniProtKB-SubCell"/>
</dbReference>
<keyword evidence="6" id="KW-0418">Kinase</keyword>
<dbReference type="Gene3D" id="2.70.70.10">
    <property type="entry name" value="Glucose Permease (Domain IIA)"/>
    <property type="match status" value="1"/>
</dbReference>
<evidence type="ECO:0000313" key="8">
    <source>
        <dbReference type="EMBL" id="TCU60529.1"/>
    </source>
</evidence>
<evidence type="ECO:0000256" key="6">
    <source>
        <dbReference type="ARBA" id="ARBA00022777"/>
    </source>
</evidence>
<keyword evidence="4" id="KW-0808">Transferase</keyword>
<gene>
    <name evidence="8" type="ORF">EDD61_10637</name>
</gene>
<dbReference type="AlphaFoldDB" id="A0A4R3TGJ6"/>
<comment type="caution">
    <text evidence="8">The sequence shown here is derived from an EMBL/GenBank/DDBJ whole genome shotgun (WGS) entry which is preliminary data.</text>
</comment>
<evidence type="ECO:0000313" key="9">
    <source>
        <dbReference type="Proteomes" id="UP000295773"/>
    </source>
</evidence>
<evidence type="ECO:0000256" key="4">
    <source>
        <dbReference type="ARBA" id="ARBA00022679"/>
    </source>
</evidence>
<dbReference type="SUPFAM" id="SSF51261">
    <property type="entry name" value="Duplicated hybrid motif"/>
    <property type="match status" value="1"/>
</dbReference>
<dbReference type="PROSITE" id="PS51093">
    <property type="entry name" value="PTS_EIIA_TYPE_1"/>
    <property type="match status" value="1"/>
</dbReference>
<dbReference type="PANTHER" id="PTHR45008:SF1">
    <property type="entry name" value="PTS SYSTEM GLUCOSE-SPECIFIC EIIA COMPONENT"/>
    <property type="match status" value="1"/>
</dbReference>
<keyword evidence="3" id="KW-0762">Sugar transport</keyword>
<dbReference type="InterPro" id="IPR001127">
    <property type="entry name" value="PTS_EIIA_1_perm"/>
</dbReference>
<evidence type="ECO:0000256" key="5">
    <source>
        <dbReference type="ARBA" id="ARBA00022683"/>
    </source>
</evidence>
<organism evidence="8 9">
    <name type="scientific">Longicatena caecimuris</name>
    <dbReference type="NCBI Taxonomy" id="1796635"/>
    <lineage>
        <taxon>Bacteria</taxon>
        <taxon>Bacillati</taxon>
        <taxon>Bacillota</taxon>
        <taxon>Erysipelotrichia</taxon>
        <taxon>Erysipelotrichales</taxon>
        <taxon>Erysipelotrichaceae</taxon>
        <taxon>Longicatena</taxon>
    </lineage>
</organism>
<keyword evidence="9" id="KW-1185">Reference proteome</keyword>
<keyword evidence="5" id="KW-0598">Phosphotransferase system</keyword>
<dbReference type="Pfam" id="PF00358">
    <property type="entry name" value="PTS_EIIA_1"/>
    <property type="match status" value="1"/>
</dbReference>
<dbReference type="InterPro" id="IPR011055">
    <property type="entry name" value="Dup_hybrid_motif"/>
</dbReference>
<dbReference type="Proteomes" id="UP000295773">
    <property type="component" value="Unassembled WGS sequence"/>
</dbReference>
<comment type="subcellular location">
    <subcellularLocation>
        <location evidence="1">Cytoplasm</location>
    </subcellularLocation>
</comment>
<evidence type="ECO:0000256" key="1">
    <source>
        <dbReference type="ARBA" id="ARBA00004496"/>
    </source>
</evidence>
<dbReference type="GO" id="GO:0009401">
    <property type="term" value="P:phosphoenolpyruvate-dependent sugar phosphotransferase system"/>
    <property type="evidence" value="ECO:0007669"/>
    <property type="project" value="UniProtKB-KW"/>
</dbReference>
<proteinExistence type="predicted"/>
<evidence type="ECO:0000259" key="7">
    <source>
        <dbReference type="PROSITE" id="PS51093"/>
    </source>
</evidence>
<dbReference type="InterPro" id="IPR050890">
    <property type="entry name" value="PTS_EIIA_component"/>
</dbReference>
<dbReference type="RefSeq" id="WP_008689463.1">
    <property type="nucleotide sequence ID" value="NZ_AP024510.1"/>
</dbReference>
<keyword evidence="2" id="KW-0813">Transport</keyword>
<name>A0A4R3TGJ6_9FIRM</name>
<sequence>MLRFFKPKNQKIEVYSSNSGCLYALEQVKDDIFSTKMMGEGIAIKTDDAYVFSPISGTIEMIADTKHAVIVKNESVNILVHVGVDTCMYKGEGLQVLTTKNAEVKVGDPLIKVDRQFFKEKNINTDTILIFMDCESERIQLYSENLVTQGKTAIASICNKKQ</sequence>